<comment type="caution">
    <text evidence="2">The sequence shown here is derived from an EMBL/GenBank/DDBJ whole genome shotgun (WGS) entry which is preliminary data.</text>
</comment>
<protein>
    <recommendedName>
        <fullName evidence="1">SPIN90/Ldb17 leucine-rich domain-containing protein</fullName>
    </recommendedName>
</protein>
<dbReference type="EMBL" id="JADGJQ010000052">
    <property type="protein sequence ID" value="KAJ3175441.1"/>
    <property type="molecule type" value="Genomic_DNA"/>
</dbReference>
<dbReference type="GO" id="GO:0030479">
    <property type="term" value="C:actin cortical patch"/>
    <property type="evidence" value="ECO:0007669"/>
    <property type="project" value="TreeGrafter"/>
</dbReference>
<evidence type="ECO:0000313" key="3">
    <source>
        <dbReference type="Proteomes" id="UP001212152"/>
    </source>
</evidence>
<dbReference type="GO" id="GO:0006897">
    <property type="term" value="P:endocytosis"/>
    <property type="evidence" value="ECO:0007669"/>
    <property type="project" value="TreeGrafter"/>
</dbReference>
<accession>A0AAD5TIB7</accession>
<dbReference type="PANTHER" id="PTHR13357:SF1">
    <property type="entry name" value="NCK-INTERACTING PROTEIN WITH SH3 DOMAIN"/>
    <property type="match status" value="1"/>
</dbReference>
<dbReference type="GO" id="GO:0000147">
    <property type="term" value="P:actin cortical patch assembly"/>
    <property type="evidence" value="ECO:0007669"/>
    <property type="project" value="TreeGrafter"/>
</dbReference>
<dbReference type="PANTHER" id="PTHR13357">
    <property type="entry name" value="SH3 ADAPTER PROTEIN SPIN90 NCK INTERACTING PROTEIN WITH SH3 DOMAIN"/>
    <property type="match status" value="1"/>
</dbReference>
<evidence type="ECO:0000259" key="1">
    <source>
        <dbReference type="Pfam" id="PF09431"/>
    </source>
</evidence>
<dbReference type="AlphaFoldDB" id="A0AAD5TIB7"/>
<feature type="domain" description="SPIN90/Ldb17 leucine-rich" evidence="1">
    <location>
        <begin position="180"/>
        <end position="297"/>
    </location>
</feature>
<dbReference type="Pfam" id="PF09431">
    <property type="entry name" value="SPIN90_LRD"/>
    <property type="match status" value="1"/>
</dbReference>
<dbReference type="InterPro" id="IPR030125">
    <property type="entry name" value="SPIN90/Ldb17"/>
</dbReference>
<dbReference type="Proteomes" id="UP001212152">
    <property type="component" value="Unassembled WGS sequence"/>
</dbReference>
<dbReference type="InterPro" id="IPR018556">
    <property type="entry name" value="SPIN90/Ldb17_LRD"/>
</dbReference>
<name>A0AAD5TIB7_9FUNG</name>
<sequence length="346" mass="39018">MFTSVDNLALDEGESTVNRVHELLADSSLSLEDLLSAVVSTIIAAVPSIKSRNIFRVVCEQAVTGRLDDEALRVADLLSAHDLKDPDTAYVVYSLLLQLSEKCPNAVRRLDSHEWLAHLAHALIAQPMPGRTEQIASQLLCKVCDNRELSLSELEIFQHDFLASLCALIEQTRDKILDHNHSYIRAVVAIHDQFAQKFAARAVVVNPVLQILEERIDNSKTFTENFVLLFNRAEARGLRLKMVEFLDNVLANPSTRNLFYTNDLGVILDVVLRETRNVDADDETLHQKYIFLLPLLINLPGSSWPPQCRRQVEKLLVEIRDGPFVRPNTRHAAGRALMGRTRKNSE</sequence>
<evidence type="ECO:0000313" key="2">
    <source>
        <dbReference type="EMBL" id="KAJ3175441.1"/>
    </source>
</evidence>
<dbReference type="GO" id="GO:0071933">
    <property type="term" value="F:Arp2/3 complex binding"/>
    <property type="evidence" value="ECO:0007669"/>
    <property type="project" value="TreeGrafter"/>
</dbReference>
<organism evidence="2 3">
    <name type="scientific">Geranomyces variabilis</name>
    <dbReference type="NCBI Taxonomy" id="109894"/>
    <lineage>
        <taxon>Eukaryota</taxon>
        <taxon>Fungi</taxon>
        <taxon>Fungi incertae sedis</taxon>
        <taxon>Chytridiomycota</taxon>
        <taxon>Chytridiomycota incertae sedis</taxon>
        <taxon>Chytridiomycetes</taxon>
        <taxon>Spizellomycetales</taxon>
        <taxon>Powellomycetaceae</taxon>
        <taxon>Geranomyces</taxon>
    </lineage>
</organism>
<keyword evidence="3" id="KW-1185">Reference proteome</keyword>
<dbReference type="GO" id="GO:0051666">
    <property type="term" value="P:actin cortical patch localization"/>
    <property type="evidence" value="ECO:0007669"/>
    <property type="project" value="TreeGrafter"/>
</dbReference>
<reference evidence="2" key="1">
    <citation type="submission" date="2020-05" db="EMBL/GenBank/DDBJ databases">
        <title>Phylogenomic resolution of chytrid fungi.</title>
        <authorList>
            <person name="Stajich J.E."/>
            <person name="Amses K."/>
            <person name="Simmons R."/>
            <person name="Seto K."/>
            <person name="Myers J."/>
            <person name="Bonds A."/>
            <person name="Quandt C.A."/>
            <person name="Barry K."/>
            <person name="Liu P."/>
            <person name="Grigoriev I."/>
            <person name="Longcore J.E."/>
            <person name="James T.Y."/>
        </authorList>
    </citation>
    <scope>NUCLEOTIDE SEQUENCE</scope>
    <source>
        <strain evidence="2">JEL0379</strain>
    </source>
</reference>
<gene>
    <name evidence="2" type="ORF">HDU87_006261</name>
</gene>
<proteinExistence type="predicted"/>